<accession>A0ABN0NZ31</accession>
<gene>
    <name evidence="1" type="ORF">HMPREF9193_01226</name>
</gene>
<protein>
    <submittedName>
        <fullName evidence="1">Uncharacterized protein</fullName>
    </submittedName>
</protein>
<dbReference type="Proteomes" id="UP000016649">
    <property type="component" value="Unassembled WGS sequence"/>
</dbReference>
<reference evidence="1 2" key="1">
    <citation type="submission" date="2013-08" db="EMBL/GenBank/DDBJ databases">
        <authorList>
            <person name="Weinstock G."/>
            <person name="Sodergren E."/>
            <person name="Wylie T."/>
            <person name="Fulton L."/>
            <person name="Fulton R."/>
            <person name="Fronick C."/>
            <person name="O'Laughlin M."/>
            <person name="Godfrey J."/>
            <person name="Miner T."/>
            <person name="Herter B."/>
            <person name="Appelbaum E."/>
            <person name="Cordes M."/>
            <person name="Lek S."/>
            <person name="Wollam A."/>
            <person name="Pepin K.H."/>
            <person name="Palsikar V.B."/>
            <person name="Mitreva M."/>
            <person name="Wilson R.K."/>
        </authorList>
    </citation>
    <scope>NUCLEOTIDE SEQUENCE [LARGE SCALE GENOMIC DNA]</scope>
    <source>
        <strain evidence="1 2">ATCC 700332</strain>
    </source>
</reference>
<sequence length="57" mass="6689">MHFSFLYSYVILCRTLSRTKVLCNGFARFVRIAQFYSFSALCRLCSGGYSLFYFYAV</sequence>
<comment type="caution">
    <text evidence="1">The sequence shown here is derived from an EMBL/GenBank/DDBJ whole genome shotgun (WGS) entry which is preliminary data.</text>
</comment>
<organism evidence="1 2">
    <name type="scientific">Treponema lecithinolyticum ATCC 700332</name>
    <dbReference type="NCBI Taxonomy" id="1321815"/>
    <lineage>
        <taxon>Bacteria</taxon>
        <taxon>Pseudomonadati</taxon>
        <taxon>Spirochaetota</taxon>
        <taxon>Spirochaetia</taxon>
        <taxon>Spirochaetales</taxon>
        <taxon>Treponemataceae</taxon>
        <taxon>Treponema</taxon>
    </lineage>
</organism>
<evidence type="ECO:0000313" key="1">
    <source>
        <dbReference type="EMBL" id="ERJ93225.1"/>
    </source>
</evidence>
<dbReference type="EMBL" id="AWVH01000030">
    <property type="protein sequence ID" value="ERJ93225.1"/>
    <property type="molecule type" value="Genomic_DNA"/>
</dbReference>
<name>A0ABN0NZ31_TRELE</name>
<proteinExistence type="predicted"/>
<evidence type="ECO:0000313" key="2">
    <source>
        <dbReference type="Proteomes" id="UP000016649"/>
    </source>
</evidence>
<keyword evidence="2" id="KW-1185">Reference proteome</keyword>